<evidence type="ECO:0008006" key="3">
    <source>
        <dbReference type="Google" id="ProtNLM"/>
    </source>
</evidence>
<accession>A0A7Y9J9Z6</accession>
<gene>
    <name evidence="1" type="ORF">BJ983_005966</name>
</gene>
<evidence type="ECO:0000313" key="2">
    <source>
        <dbReference type="Proteomes" id="UP000535890"/>
    </source>
</evidence>
<dbReference type="RefSeq" id="WP_179797128.1">
    <property type="nucleotide sequence ID" value="NZ_BAABHP010000002.1"/>
</dbReference>
<organism evidence="1 2">
    <name type="scientific">Actinomycetospora corticicola</name>
    <dbReference type="NCBI Taxonomy" id="663602"/>
    <lineage>
        <taxon>Bacteria</taxon>
        <taxon>Bacillati</taxon>
        <taxon>Actinomycetota</taxon>
        <taxon>Actinomycetes</taxon>
        <taxon>Pseudonocardiales</taxon>
        <taxon>Pseudonocardiaceae</taxon>
        <taxon>Actinomycetospora</taxon>
    </lineage>
</organism>
<dbReference type="AlphaFoldDB" id="A0A7Y9J9Z6"/>
<name>A0A7Y9J9Z6_9PSEU</name>
<dbReference type="EMBL" id="JACCBN010000001">
    <property type="protein sequence ID" value="NYD39864.1"/>
    <property type="molecule type" value="Genomic_DNA"/>
</dbReference>
<sequence>MDTGGPPLGERARRALLDHVLEVGDAAERSYLEVKTEVDLSKPAGVAKVAKFLLGAANRDPADASRYFGGYAVMVLGAGKGVRHGLPAGVEPHELEDRLRPYLGTNFPTFDLERLPADEPTREVLFVLAAPPSRGQPPYPCRKNFQGEKGQENLADGAIYVRGHSNTRPAHSGEIDALVERARGEHDRREIDIAVDALGPVQRILNADELMSAFFDQTEQKFRDALAGPEPDPIAFPAATLSGAPRRLSVEEREEHLARWVDARPALLAQGRDHLLGVLLQGMRLSVTSNGRYIDHPRLTVVFHDCTFVEHLEHGDLDPQTLIEPVMGRHHDFYDAVSPPMPMLANYPVRWETDGRGVRVTLTPDSLYPDDPWITEGDDYCILVDSDRSTVRVSWMMSERGNDEVYRGEFDVPTADPEDLFALFRAFRDQDLRDTT</sequence>
<comment type="caution">
    <text evidence="1">The sequence shown here is derived from an EMBL/GenBank/DDBJ whole genome shotgun (WGS) entry which is preliminary data.</text>
</comment>
<evidence type="ECO:0000313" key="1">
    <source>
        <dbReference type="EMBL" id="NYD39864.1"/>
    </source>
</evidence>
<protein>
    <recommendedName>
        <fullName evidence="3">DNA-binding protein</fullName>
    </recommendedName>
</protein>
<proteinExistence type="predicted"/>
<reference evidence="1 2" key="1">
    <citation type="submission" date="2020-07" db="EMBL/GenBank/DDBJ databases">
        <title>Sequencing the genomes of 1000 actinobacteria strains.</title>
        <authorList>
            <person name="Klenk H.-P."/>
        </authorList>
    </citation>
    <scope>NUCLEOTIDE SEQUENCE [LARGE SCALE GENOMIC DNA]</scope>
    <source>
        <strain evidence="1 2">DSM 45772</strain>
    </source>
</reference>
<keyword evidence="2" id="KW-1185">Reference proteome</keyword>
<dbReference type="Proteomes" id="UP000535890">
    <property type="component" value="Unassembled WGS sequence"/>
</dbReference>